<dbReference type="EMBL" id="QKZT01000002">
    <property type="protein sequence ID" value="PZX56482.1"/>
    <property type="molecule type" value="Genomic_DNA"/>
</dbReference>
<evidence type="ECO:0000256" key="3">
    <source>
        <dbReference type="ARBA" id="ARBA00022729"/>
    </source>
</evidence>
<dbReference type="Pfam" id="PF13290">
    <property type="entry name" value="CHB_HEX_C_1"/>
    <property type="match status" value="1"/>
</dbReference>
<keyword evidence="8" id="KW-1185">Reference proteome</keyword>
<evidence type="ECO:0000313" key="7">
    <source>
        <dbReference type="EMBL" id="PZX56482.1"/>
    </source>
</evidence>
<dbReference type="PROSITE" id="PS51257">
    <property type="entry name" value="PROKAR_LIPOPROTEIN"/>
    <property type="match status" value="1"/>
</dbReference>
<evidence type="ECO:0000256" key="5">
    <source>
        <dbReference type="ARBA" id="ARBA00023295"/>
    </source>
</evidence>
<evidence type="ECO:0000256" key="1">
    <source>
        <dbReference type="ARBA" id="ARBA00007951"/>
    </source>
</evidence>
<sequence length="746" mass="83820">MKFNKLLIAIAILGFSCAKPIEQEYMPTASTIAVDEDDTEDSIRIKAAHVVPTANQYQALKDEFIAFVHFGPNSFTAKEWGSGMEDPAVFELENLDTDQWCETMKDAGMTKVILTVKHHDGFVLWQSRYTEHGVMSTGFRDGKGDVLKELSESCEKYGLKLGVYLSPADLFQIESPDGLYGNLSEKTARTVPRPVDGAPFENKTSFDFVVDDYNEYFLNQLFELLTEYGRIEEVWFDGAHPKTKGGQTYDYDAWKELIRTLAPQAVIFGRQDIRWCGNEAGMTRDEEWNVIPYEEDPNKMNRFSDITGENVAGLDKLYQANFLHYQPAETNTSIREGWFYRNDDEQGVRSADDVFDIYERSVGGNSIFLLNIPPNTEGLFAQRDVKVLKEVGERIRATYGDNLLASASGPSEVLEDDEESYLLLEKGAEGIVIELDKPATINRLMLQEDILGHSERVSAFEVEAWVNGEWKMVANGKNIGYKNILRFAEVTTDKIRIKVVEARFFPVAVSRVAAFYAENRPPQLEISRNKEGEVMIAAKKEDFGWNTYEQDIAGDLNKDMHITYTLDGSEPTKESSSYEGLFPLENGSVKAVAFSKTDKGAVSTREFGAIKKDWKLDKMSSQSVKHEAEKAFDSNDKTYWKSKPNGSGQSISIDLSTSQNIIGFIYAPPGNDSEGMIERGEIYVSDNGSNWKLVEAFEFGNLINDPSQRRHEFSAPVKGRFIQLKATQIAGGQKHAAVAEFGVLIN</sequence>
<dbReference type="InterPro" id="IPR008979">
    <property type="entry name" value="Galactose-bd-like_sf"/>
</dbReference>
<evidence type="ECO:0000256" key="2">
    <source>
        <dbReference type="ARBA" id="ARBA00012662"/>
    </source>
</evidence>
<comment type="similarity">
    <text evidence="1">Belongs to the glycosyl hydrolase 29 family.</text>
</comment>
<dbReference type="InterPro" id="IPR057739">
    <property type="entry name" value="Glyco_hydro_29_N"/>
</dbReference>
<dbReference type="PANTHER" id="PTHR10030">
    <property type="entry name" value="ALPHA-L-FUCOSIDASE"/>
    <property type="match status" value="1"/>
</dbReference>
<proteinExistence type="inferred from homology"/>
<dbReference type="GO" id="GO:0005764">
    <property type="term" value="C:lysosome"/>
    <property type="evidence" value="ECO:0007669"/>
    <property type="project" value="TreeGrafter"/>
</dbReference>
<evidence type="ECO:0000256" key="4">
    <source>
        <dbReference type="ARBA" id="ARBA00022801"/>
    </source>
</evidence>
<dbReference type="AlphaFoldDB" id="A0A2W7T022"/>
<dbReference type="SUPFAM" id="SSF49785">
    <property type="entry name" value="Galactose-binding domain-like"/>
    <property type="match status" value="2"/>
</dbReference>
<evidence type="ECO:0000259" key="6">
    <source>
        <dbReference type="PROSITE" id="PS50022"/>
    </source>
</evidence>
<dbReference type="PROSITE" id="PS50022">
    <property type="entry name" value="FA58C_3"/>
    <property type="match status" value="1"/>
</dbReference>
<feature type="domain" description="F5/8 type C" evidence="6">
    <location>
        <begin position="597"/>
        <end position="743"/>
    </location>
</feature>
<dbReference type="InterPro" id="IPR059177">
    <property type="entry name" value="GH29D-like_dom"/>
</dbReference>
<dbReference type="PANTHER" id="PTHR10030:SF37">
    <property type="entry name" value="ALPHA-L-FUCOSIDASE-RELATED"/>
    <property type="match status" value="1"/>
</dbReference>
<dbReference type="GO" id="GO:0004560">
    <property type="term" value="F:alpha-L-fucosidase activity"/>
    <property type="evidence" value="ECO:0007669"/>
    <property type="project" value="InterPro"/>
</dbReference>
<dbReference type="OrthoDB" id="1095333at2"/>
<dbReference type="GO" id="GO:0006004">
    <property type="term" value="P:fucose metabolic process"/>
    <property type="evidence" value="ECO:0007669"/>
    <property type="project" value="TreeGrafter"/>
</dbReference>
<comment type="caution">
    <text evidence="7">The sequence shown here is derived from an EMBL/GenBank/DDBJ whole genome shotgun (WGS) entry which is preliminary data.</text>
</comment>
<dbReference type="InterPro" id="IPR017853">
    <property type="entry name" value="GH"/>
</dbReference>
<dbReference type="Pfam" id="PF01120">
    <property type="entry name" value="Alpha_L_fucos"/>
    <property type="match status" value="1"/>
</dbReference>
<organism evidence="7 8">
    <name type="scientific">Algoriphagus chordae</name>
    <dbReference type="NCBI Taxonomy" id="237019"/>
    <lineage>
        <taxon>Bacteria</taxon>
        <taxon>Pseudomonadati</taxon>
        <taxon>Bacteroidota</taxon>
        <taxon>Cytophagia</taxon>
        <taxon>Cytophagales</taxon>
        <taxon>Cyclobacteriaceae</taxon>
        <taxon>Algoriphagus</taxon>
    </lineage>
</organism>
<dbReference type="SUPFAM" id="SSF51445">
    <property type="entry name" value="(Trans)glycosidases"/>
    <property type="match status" value="1"/>
</dbReference>
<dbReference type="GO" id="GO:0016139">
    <property type="term" value="P:glycoside catabolic process"/>
    <property type="evidence" value="ECO:0007669"/>
    <property type="project" value="TreeGrafter"/>
</dbReference>
<dbReference type="Pfam" id="PF00754">
    <property type="entry name" value="F5_F8_type_C"/>
    <property type="match status" value="1"/>
</dbReference>
<dbReference type="InterPro" id="IPR000933">
    <property type="entry name" value="Glyco_hydro_29"/>
</dbReference>
<keyword evidence="3" id="KW-0732">Signal</keyword>
<dbReference type="Gene3D" id="2.60.120.260">
    <property type="entry name" value="Galactose-binding domain-like"/>
    <property type="match status" value="2"/>
</dbReference>
<evidence type="ECO:0000313" key="8">
    <source>
        <dbReference type="Proteomes" id="UP000248882"/>
    </source>
</evidence>
<dbReference type="RefSeq" id="WP_111316526.1">
    <property type="nucleotide sequence ID" value="NZ_QKZT01000002.1"/>
</dbReference>
<dbReference type="Proteomes" id="UP000248882">
    <property type="component" value="Unassembled WGS sequence"/>
</dbReference>
<reference evidence="7 8" key="1">
    <citation type="submission" date="2018-06" db="EMBL/GenBank/DDBJ databases">
        <title>Genomic Encyclopedia of Archaeal and Bacterial Type Strains, Phase II (KMG-II): from individual species to whole genera.</title>
        <authorList>
            <person name="Goeker M."/>
        </authorList>
    </citation>
    <scope>NUCLEOTIDE SEQUENCE [LARGE SCALE GENOMIC DNA]</scope>
    <source>
        <strain evidence="7 8">DSM 19830</strain>
    </source>
</reference>
<accession>A0A2W7T022</accession>
<dbReference type="InterPro" id="IPR000421">
    <property type="entry name" value="FA58C"/>
</dbReference>
<keyword evidence="5" id="KW-0326">Glycosidase</keyword>
<gene>
    <name evidence="7" type="ORF">LV85_00406</name>
</gene>
<dbReference type="SMART" id="SM00812">
    <property type="entry name" value="Alpha_L_fucos"/>
    <property type="match status" value="1"/>
</dbReference>
<dbReference type="EC" id="3.2.1.51" evidence="2"/>
<keyword evidence="4" id="KW-0378">Hydrolase</keyword>
<dbReference type="Gene3D" id="3.20.20.80">
    <property type="entry name" value="Glycosidases"/>
    <property type="match status" value="1"/>
</dbReference>
<name>A0A2W7T022_9BACT</name>
<protein>
    <recommendedName>
        <fullName evidence="2">alpha-L-fucosidase</fullName>
        <ecNumber evidence="2">3.2.1.51</ecNumber>
    </recommendedName>
</protein>